<evidence type="ECO:0000313" key="2">
    <source>
        <dbReference type="Proteomes" id="UP000828941"/>
    </source>
</evidence>
<reference evidence="1 2" key="1">
    <citation type="journal article" date="2022" name="DNA Res.">
        <title>Chromosomal-level genome assembly of the orchid tree Bauhinia variegata (Leguminosae; Cercidoideae) supports the allotetraploid origin hypothesis of Bauhinia.</title>
        <authorList>
            <person name="Zhong Y."/>
            <person name="Chen Y."/>
            <person name="Zheng D."/>
            <person name="Pang J."/>
            <person name="Liu Y."/>
            <person name="Luo S."/>
            <person name="Meng S."/>
            <person name="Qian L."/>
            <person name="Wei D."/>
            <person name="Dai S."/>
            <person name="Zhou R."/>
        </authorList>
    </citation>
    <scope>NUCLEOTIDE SEQUENCE [LARGE SCALE GENOMIC DNA]</scope>
    <source>
        <strain evidence="1">BV-YZ2020</strain>
    </source>
</reference>
<keyword evidence="2" id="KW-1185">Reference proteome</keyword>
<dbReference type="EMBL" id="CM039427">
    <property type="protein sequence ID" value="KAI4353647.1"/>
    <property type="molecule type" value="Genomic_DNA"/>
</dbReference>
<protein>
    <submittedName>
        <fullName evidence="1">Uncharacterized protein</fullName>
    </submittedName>
</protein>
<sequence>MALELALQFSLILWPLLLFSPTVAQQTRCDPKMCGNISIPFPFGMNSEYTSSINSSCIYNSLSYLSEWFEIDCRANQTPFLKSLNLEVTKIDIESNTITLMHPIYNCKNATDVFITLHSTVNLVGSPFLYSQKNIFITFGCNTFALLWSNSTGNTGCYSSCESEGDLSAKNDCSGKYCCQTTPPFYLSNFNISIRRVTWGIKSKTFNPGKLCDLTFIVDQTWLEDELWKTNTVKNVLDQLKSLGFVPSVLDWRIPDSSNLSFPENQSNLSCSRVDVNNATLNVDIAPSGWSCRCRPGFRGNPYVSGGCIGVFSSLGSISLLIAVWTESNFFKAKSLASHFVTCLEENYLFDTLDDRVLNKEGDKEHIMVVANLAKRCLNMTGKERPTMREVTMELEGLQNLGKGRNKHEDPNEIKTVKTDPNVPWDVECFISVDSISTGMASSSSEVLPLMYK</sequence>
<organism evidence="1 2">
    <name type="scientific">Bauhinia variegata</name>
    <name type="common">Purple orchid tree</name>
    <name type="synonym">Phanera variegata</name>
    <dbReference type="NCBI Taxonomy" id="167791"/>
    <lineage>
        <taxon>Eukaryota</taxon>
        <taxon>Viridiplantae</taxon>
        <taxon>Streptophyta</taxon>
        <taxon>Embryophyta</taxon>
        <taxon>Tracheophyta</taxon>
        <taxon>Spermatophyta</taxon>
        <taxon>Magnoliopsida</taxon>
        <taxon>eudicotyledons</taxon>
        <taxon>Gunneridae</taxon>
        <taxon>Pentapetalae</taxon>
        <taxon>rosids</taxon>
        <taxon>fabids</taxon>
        <taxon>Fabales</taxon>
        <taxon>Fabaceae</taxon>
        <taxon>Cercidoideae</taxon>
        <taxon>Cercideae</taxon>
        <taxon>Bauhiniinae</taxon>
        <taxon>Bauhinia</taxon>
    </lineage>
</organism>
<evidence type="ECO:0000313" key="1">
    <source>
        <dbReference type="EMBL" id="KAI4353647.1"/>
    </source>
</evidence>
<accession>A0ACB9PYH8</accession>
<proteinExistence type="predicted"/>
<comment type="caution">
    <text evidence="1">The sequence shown here is derived from an EMBL/GenBank/DDBJ whole genome shotgun (WGS) entry which is preliminary data.</text>
</comment>
<dbReference type="Proteomes" id="UP000828941">
    <property type="component" value="Chromosome 2"/>
</dbReference>
<name>A0ACB9PYH8_BAUVA</name>
<gene>
    <name evidence="1" type="ORF">L6164_002579</name>
</gene>